<dbReference type="Proteomes" id="UP000199392">
    <property type="component" value="Unassembled WGS sequence"/>
</dbReference>
<dbReference type="PANTHER" id="PTHR42717">
    <property type="entry name" value="DIHYDROOROTASE-RELATED"/>
    <property type="match status" value="1"/>
</dbReference>
<dbReference type="SUPFAM" id="SSF51556">
    <property type="entry name" value="Metallo-dependent hydrolases"/>
    <property type="match status" value="1"/>
</dbReference>
<dbReference type="RefSeq" id="WP_092419089.1">
    <property type="nucleotide sequence ID" value="NZ_FNCL01000001.1"/>
</dbReference>
<protein>
    <submittedName>
        <fullName evidence="2">Amidohydrolase family protein</fullName>
    </submittedName>
</protein>
<accession>A0A1I6QGQ0</accession>
<reference evidence="3" key="1">
    <citation type="submission" date="2016-10" db="EMBL/GenBank/DDBJ databases">
        <authorList>
            <person name="Varghese N."/>
            <person name="Submissions S."/>
        </authorList>
    </citation>
    <scope>NUCLEOTIDE SEQUENCE [LARGE SCALE GENOMIC DNA]</scope>
    <source>
        <strain evidence="3">DSM 26894</strain>
    </source>
</reference>
<proteinExistence type="predicted"/>
<dbReference type="InterPro" id="IPR011059">
    <property type="entry name" value="Metal-dep_hydrolase_composite"/>
</dbReference>
<evidence type="ECO:0000313" key="2">
    <source>
        <dbReference type="EMBL" id="SFS51647.1"/>
    </source>
</evidence>
<dbReference type="GO" id="GO:0019213">
    <property type="term" value="F:deacetylase activity"/>
    <property type="evidence" value="ECO:0007669"/>
    <property type="project" value="InterPro"/>
</dbReference>
<feature type="domain" description="Amidohydrolase-related" evidence="1">
    <location>
        <begin position="343"/>
        <end position="414"/>
    </location>
</feature>
<dbReference type="AlphaFoldDB" id="A0A1I6QGQ0"/>
<organism evidence="2 3">
    <name type="scientific">Alloyangia pacifica</name>
    <dbReference type="NCBI Taxonomy" id="311180"/>
    <lineage>
        <taxon>Bacteria</taxon>
        <taxon>Pseudomonadati</taxon>
        <taxon>Pseudomonadota</taxon>
        <taxon>Alphaproteobacteria</taxon>
        <taxon>Rhodobacterales</taxon>
        <taxon>Roseobacteraceae</taxon>
        <taxon>Alloyangia</taxon>
    </lineage>
</organism>
<gene>
    <name evidence="2" type="ORF">SAMN04488050_10262</name>
</gene>
<name>A0A1I6QGQ0_9RHOB</name>
<dbReference type="Gene3D" id="3.20.20.140">
    <property type="entry name" value="Metal-dependent hydrolases"/>
    <property type="match status" value="2"/>
</dbReference>
<dbReference type="OrthoDB" id="9765769at2"/>
<dbReference type="PANTHER" id="PTHR42717:SF1">
    <property type="entry name" value="IMIDAZOLONEPROPIONASE AND RELATED AMIDOHYDROLASES"/>
    <property type="match status" value="1"/>
</dbReference>
<evidence type="ECO:0000313" key="3">
    <source>
        <dbReference type="Proteomes" id="UP000199392"/>
    </source>
</evidence>
<keyword evidence="2" id="KW-0378">Hydrolase</keyword>
<dbReference type="GO" id="GO:0016810">
    <property type="term" value="F:hydrolase activity, acting on carbon-nitrogen (but not peptide) bonds"/>
    <property type="evidence" value="ECO:0007669"/>
    <property type="project" value="InterPro"/>
</dbReference>
<evidence type="ECO:0000259" key="1">
    <source>
        <dbReference type="Pfam" id="PF01979"/>
    </source>
</evidence>
<dbReference type="InterPro" id="IPR006680">
    <property type="entry name" value="Amidohydro-rel"/>
</dbReference>
<dbReference type="SUPFAM" id="SSF51338">
    <property type="entry name" value="Composite domain of metallo-dependent hydrolases"/>
    <property type="match status" value="1"/>
</dbReference>
<dbReference type="STRING" id="311180.SAMN04488050_10262"/>
<dbReference type="InterPro" id="IPR032466">
    <property type="entry name" value="Metal_Hydrolase"/>
</dbReference>
<keyword evidence="3" id="KW-1185">Reference proteome</keyword>
<dbReference type="InterPro" id="IPR020043">
    <property type="entry name" value="Deacetylase_Atu3266-like"/>
</dbReference>
<sequence length="472" mass="49318">MTYDLILRGGHVCDPRSGVNGIADVAFEGGKVAEVAPQISAPAAREEDVTGLHVLPGLIDSHVHVSGWMGGGAGHRMLALAGVTTALDMAGPIDSVMQIAARTGTGLTLACIDYVRPGHTVDTTNPEMPELETGLARARAAGAVGLKVLGGHFPLTPEASGRVIELCGREGAHVAFHAGTLDTPQNLDGLRQACELAGGHPLHMPHVNAYSRGFQGPAVLEAYEAAQILSRYPNIWSESYLAPINGNSAKCANGIPESVATQRNLIAGGYSADIKGMEQAILEGWAHIHVYADGVTRLETGETAVAAWRESETDIGMSYFVNPADTSITLALLRRETGRFAIDALATDGGGLPRNDLCERGLALVHLNALSLSEFVLKTSAEPARMMGLSARKGHLAPGADADVTVIDLGRRQPVLSFGSGRPILRRGDVVGSGTTMVVAPEGVAAAQALGLETIVAEHGSFRPVHHDQPPT</sequence>
<dbReference type="Gene3D" id="2.30.40.10">
    <property type="entry name" value="Urease, subunit C, domain 1"/>
    <property type="match status" value="2"/>
</dbReference>
<dbReference type="Pfam" id="PF01979">
    <property type="entry name" value="Amidohydro_1"/>
    <property type="match status" value="1"/>
</dbReference>
<dbReference type="EMBL" id="FOZW01000002">
    <property type="protein sequence ID" value="SFS51647.1"/>
    <property type="molecule type" value="Genomic_DNA"/>
</dbReference>